<feature type="transmembrane region" description="Helical" evidence="3">
    <location>
        <begin position="20"/>
        <end position="36"/>
    </location>
</feature>
<feature type="compositionally biased region" description="Basic and acidic residues" evidence="2">
    <location>
        <begin position="116"/>
        <end position="128"/>
    </location>
</feature>
<feature type="domain" description="Soluble ligand binding" evidence="5">
    <location>
        <begin position="550"/>
        <end position="593"/>
    </location>
</feature>
<evidence type="ECO:0000256" key="2">
    <source>
        <dbReference type="SAM" id="MobiDB-lite"/>
    </source>
</evidence>
<gene>
    <name evidence="6" type="ORF">HMPREF0673_02569</name>
</gene>
<sequence>GGFLIPPTGKENNYKTMKKYVIYLFLFMFLPLAAMAQSSMTDQQVMQYIVKEHNSGKSQSEIVTKLMQRGVDISQIRRVRNKYERQMKQGGLGNVSDNTTGKDESRLRTNNGNPRELTKRDDYGKEATQKASQYSNMRLKAERDRKYKNTYDETDEEFMDYQREMFELVPDTAQMLEQLLAERDALKKKVFGRDIFNNQELSFEPNMNIATPQSYVLGPGDAVFVDIYGASQKSEQCTVSPEGEITIEGFGPVHVGGLTVNQANRRLRSTLGARYSSSKVKLSVGQTRTIIVNVMGEVKTPGTYTLSAFATVFHALYMAGGTNDIGTLRNIKVYRNNRLITTVDIYDYILNGKLTGNVRLADNDVVVVGPYDCLVKVTGKVKRPMFYEMKPNESIASLLKYTGGFTGDAYKKAVRVNRKNGKEYSAYNVEEFDFASFHVADGDSVSVDSIMARYANTVEVKGAVFRPGMYNLGEQVNSVRSLIEHADCVTEDAITSRAVMHRMKADRTLEVVSVDIEGIMSGRVADIPLKENDVLFVATKTEKMSDRTLTIRGEVQYPGVYKYADNETVEDFIIQAGGLTDKASLMNVSISRRVSDPKALRPDSVIAKTFNVALKDNFAVDGDRTLTLMPFDEVYVMRSPGYTEQQNVSVEGEVLFAGTYALERNNTRLSDLFKKSGGSNGLAYIKGARLMRRANETEKARMEAVLKMQQEEQKKNLLQLSASANNAAALQTTAQDATKANIEKFQVPDEYPVGIDLAEAMKNPGSDADLVLRDGDRLIVPQYNGTVKVNGAVMYANTVAYERGKRAGYYIDQAGGYASDAVKGRAYIIYMNGKVSKLSHGAKVQPGCEIVVPAKLKRKMTAAEMMSMGSSMSSIAAMIATISNIITK</sequence>
<evidence type="ECO:0000256" key="1">
    <source>
        <dbReference type="ARBA" id="ARBA00022729"/>
    </source>
</evidence>
<evidence type="ECO:0000259" key="4">
    <source>
        <dbReference type="Pfam" id="PF02563"/>
    </source>
</evidence>
<dbReference type="Pfam" id="PF02563">
    <property type="entry name" value="Poly_export"/>
    <property type="match status" value="1"/>
</dbReference>
<keyword evidence="1" id="KW-0732">Signal</keyword>
<dbReference type="InterPro" id="IPR019554">
    <property type="entry name" value="Soluble_ligand-bd"/>
</dbReference>
<dbReference type="eggNOG" id="COG1596">
    <property type="taxonomic scope" value="Bacteria"/>
</dbReference>
<dbReference type="PANTHER" id="PTHR33619">
    <property type="entry name" value="POLYSACCHARIDE EXPORT PROTEIN GFCE-RELATED"/>
    <property type="match status" value="1"/>
</dbReference>
<dbReference type="AlphaFoldDB" id="G6B101"/>
<dbReference type="InterPro" id="IPR049712">
    <property type="entry name" value="Poly_export"/>
</dbReference>
<organism evidence="6 7">
    <name type="scientific">Leyella stercorea DSM 18206</name>
    <dbReference type="NCBI Taxonomy" id="1002367"/>
    <lineage>
        <taxon>Bacteria</taxon>
        <taxon>Pseudomonadati</taxon>
        <taxon>Bacteroidota</taxon>
        <taxon>Bacteroidia</taxon>
        <taxon>Bacteroidales</taxon>
        <taxon>Prevotellaceae</taxon>
        <taxon>Leyella</taxon>
    </lineage>
</organism>
<comment type="caution">
    <text evidence="6">The sequence shown here is derived from an EMBL/GenBank/DDBJ whole genome shotgun (WGS) entry which is preliminary data.</text>
</comment>
<dbReference type="InterPro" id="IPR003715">
    <property type="entry name" value="Poly_export_N"/>
</dbReference>
<feature type="domain" description="Soluble ligand binding" evidence="5">
    <location>
        <begin position="375"/>
        <end position="423"/>
    </location>
</feature>
<dbReference type="PATRIC" id="fig|1002367.3.peg.2081"/>
<evidence type="ECO:0000313" key="6">
    <source>
        <dbReference type="EMBL" id="EHJ37062.1"/>
    </source>
</evidence>
<name>G6B101_9BACT</name>
<keyword evidence="3" id="KW-0472">Membrane</keyword>
<feature type="domain" description="Polysaccharide export protein N-terminal" evidence="4">
    <location>
        <begin position="211"/>
        <end position="284"/>
    </location>
</feature>
<dbReference type="PANTHER" id="PTHR33619:SF3">
    <property type="entry name" value="POLYSACCHARIDE EXPORT PROTEIN GFCE-RELATED"/>
    <property type="match status" value="1"/>
</dbReference>
<dbReference type="Proteomes" id="UP000004407">
    <property type="component" value="Unassembled WGS sequence"/>
</dbReference>
<proteinExistence type="predicted"/>
<dbReference type="HOGENOM" id="CLU_324811_0_0_10"/>
<keyword evidence="3" id="KW-0812">Transmembrane</keyword>
<feature type="non-terminal residue" evidence="6">
    <location>
        <position position="1"/>
    </location>
</feature>
<protein>
    <submittedName>
        <fullName evidence="6">Polysaccharide biosynthesis/export protein</fullName>
    </submittedName>
</protein>
<evidence type="ECO:0000259" key="5">
    <source>
        <dbReference type="Pfam" id="PF10531"/>
    </source>
</evidence>
<dbReference type="Gene3D" id="3.10.560.10">
    <property type="entry name" value="Outer membrane lipoprotein wza domain like"/>
    <property type="match status" value="6"/>
</dbReference>
<accession>G6B101</accession>
<feature type="domain" description="Soluble ligand binding" evidence="5">
    <location>
        <begin position="291"/>
        <end position="336"/>
    </location>
</feature>
<dbReference type="Pfam" id="PF10531">
    <property type="entry name" value="SLBB"/>
    <property type="match status" value="3"/>
</dbReference>
<dbReference type="Gene3D" id="3.30.1950.10">
    <property type="entry name" value="wza like domain"/>
    <property type="match status" value="1"/>
</dbReference>
<evidence type="ECO:0000256" key="3">
    <source>
        <dbReference type="SAM" id="Phobius"/>
    </source>
</evidence>
<reference evidence="6 7" key="1">
    <citation type="submission" date="2011-08" db="EMBL/GenBank/DDBJ databases">
        <authorList>
            <person name="Weinstock G."/>
            <person name="Sodergren E."/>
            <person name="Clifton S."/>
            <person name="Fulton L."/>
            <person name="Fulton B."/>
            <person name="Courtney L."/>
            <person name="Fronick C."/>
            <person name="Harrison M."/>
            <person name="Strong C."/>
            <person name="Farmer C."/>
            <person name="Delahaunty K."/>
            <person name="Markovic C."/>
            <person name="Hall O."/>
            <person name="Minx P."/>
            <person name="Tomlinson C."/>
            <person name="Mitreva M."/>
            <person name="Hou S."/>
            <person name="Chen J."/>
            <person name="Wollam A."/>
            <person name="Pepin K.H."/>
            <person name="Johnson M."/>
            <person name="Bhonagiri V."/>
            <person name="Zhang X."/>
            <person name="Suruliraj S."/>
            <person name="Warren W."/>
            <person name="Chinwalla A."/>
            <person name="Mardis E.R."/>
            <person name="Wilson R.K."/>
        </authorList>
    </citation>
    <scope>NUCLEOTIDE SEQUENCE [LARGE SCALE GENOMIC DNA]</scope>
    <source>
        <strain evidence="6 7">DSM 18206</strain>
    </source>
</reference>
<dbReference type="EMBL" id="AFZZ01000218">
    <property type="protein sequence ID" value="EHJ37062.1"/>
    <property type="molecule type" value="Genomic_DNA"/>
</dbReference>
<evidence type="ECO:0000313" key="7">
    <source>
        <dbReference type="Proteomes" id="UP000004407"/>
    </source>
</evidence>
<dbReference type="GO" id="GO:0015159">
    <property type="term" value="F:polysaccharide transmembrane transporter activity"/>
    <property type="evidence" value="ECO:0007669"/>
    <property type="project" value="InterPro"/>
</dbReference>
<keyword evidence="3" id="KW-1133">Transmembrane helix</keyword>
<feature type="region of interest" description="Disordered" evidence="2">
    <location>
        <begin position="85"/>
        <end position="132"/>
    </location>
</feature>